<comment type="caution">
    <text evidence="2">The sequence shown here is derived from an EMBL/GenBank/DDBJ whole genome shotgun (WGS) entry which is preliminary data.</text>
</comment>
<proteinExistence type="predicted"/>
<dbReference type="Proteomes" id="UP001153069">
    <property type="component" value="Unassembled WGS sequence"/>
</dbReference>
<gene>
    <name evidence="2" type="ORF">SEMRO_94_G049150.1</name>
</gene>
<dbReference type="AlphaFoldDB" id="A0A9N8DDY7"/>
<feature type="region of interest" description="Disordered" evidence="1">
    <location>
        <begin position="1"/>
        <end position="85"/>
    </location>
</feature>
<feature type="compositionally biased region" description="Low complexity" evidence="1">
    <location>
        <begin position="22"/>
        <end position="39"/>
    </location>
</feature>
<dbReference type="EMBL" id="CAICTM010000093">
    <property type="protein sequence ID" value="CAB9500904.1"/>
    <property type="molecule type" value="Genomic_DNA"/>
</dbReference>
<accession>A0A9N8DDY7</accession>
<name>A0A9N8DDY7_9STRA</name>
<protein>
    <submittedName>
        <fullName evidence="2">Uncharacterized protein</fullName>
    </submittedName>
</protein>
<sequence length="136" mass="15075">MTDINDSKTIKVVAPRLRRTRTGSSVRSGGRSGPISGSRTLRRTFTYDGERVDGASRQRASPRRSRPAMEKEARKHSRNKEVGQTDTILDMTIEIGGTVKTMDEGVSYEKHHQVVRDMTFGKDEPSPSLLATARSA</sequence>
<organism evidence="2 3">
    <name type="scientific">Seminavis robusta</name>
    <dbReference type="NCBI Taxonomy" id="568900"/>
    <lineage>
        <taxon>Eukaryota</taxon>
        <taxon>Sar</taxon>
        <taxon>Stramenopiles</taxon>
        <taxon>Ochrophyta</taxon>
        <taxon>Bacillariophyta</taxon>
        <taxon>Bacillariophyceae</taxon>
        <taxon>Bacillariophycidae</taxon>
        <taxon>Naviculales</taxon>
        <taxon>Naviculaceae</taxon>
        <taxon>Seminavis</taxon>
    </lineage>
</organism>
<evidence type="ECO:0000256" key="1">
    <source>
        <dbReference type="SAM" id="MobiDB-lite"/>
    </source>
</evidence>
<reference evidence="2" key="1">
    <citation type="submission" date="2020-06" db="EMBL/GenBank/DDBJ databases">
        <authorList>
            <consortium name="Plant Systems Biology data submission"/>
        </authorList>
    </citation>
    <scope>NUCLEOTIDE SEQUENCE</scope>
    <source>
        <strain evidence="2">D6</strain>
    </source>
</reference>
<evidence type="ECO:0000313" key="3">
    <source>
        <dbReference type="Proteomes" id="UP001153069"/>
    </source>
</evidence>
<feature type="compositionally biased region" description="Basic and acidic residues" evidence="1">
    <location>
        <begin position="67"/>
        <end position="83"/>
    </location>
</feature>
<keyword evidence="3" id="KW-1185">Reference proteome</keyword>
<evidence type="ECO:0000313" key="2">
    <source>
        <dbReference type="EMBL" id="CAB9500904.1"/>
    </source>
</evidence>